<keyword evidence="2" id="KW-0472">Membrane</keyword>
<evidence type="ECO:0000259" key="3">
    <source>
        <dbReference type="Pfam" id="PF04355"/>
    </source>
</evidence>
<evidence type="ECO:0000313" key="6">
    <source>
        <dbReference type="Proteomes" id="UP000197019"/>
    </source>
</evidence>
<dbReference type="Proteomes" id="UP000197019">
    <property type="component" value="Chromosome"/>
</dbReference>
<reference evidence="4 6" key="1">
    <citation type="submission" date="2017-06" db="EMBL/GenBank/DDBJ databases">
        <title>Genome Sequencing of the methanotroph Methylovulum psychrotolerants str. HV10-M2 isolated from a high-altitude environment.</title>
        <authorList>
            <person name="Mateos-Rivera A."/>
        </authorList>
    </citation>
    <scope>NUCLEOTIDE SEQUENCE [LARGE SCALE GENOMIC DNA]</scope>
    <source>
        <strain evidence="4 6">HV10_M2</strain>
    </source>
</reference>
<sequence length="116" mass="12823">MKSTMGYTVFSEMLRWTGRGVSVGLVLATAACASMGHEFPAGQVQSIRIGETTQTDIANTFGTPWRTGIENGLKTWTYGNYQYSAFSESQTEDLVIKFDKRGVVSSFNYNSTKRAK</sequence>
<dbReference type="InterPro" id="IPR007450">
    <property type="entry name" value="BamE_dom"/>
</dbReference>
<proteinExistence type="predicted"/>
<gene>
    <name evidence="5" type="ORF">AADEFJLK_04277</name>
    <name evidence="4" type="ORF">CEK71_12080</name>
</gene>
<evidence type="ECO:0000313" key="5">
    <source>
        <dbReference type="EMBL" id="POZ49918.1"/>
    </source>
</evidence>
<dbReference type="Gene3D" id="3.30.1450.10">
    <property type="match status" value="1"/>
</dbReference>
<name>A0A1Z4BZR2_9GAMM</name>
<dbReference type="OrthoDB" id="5405892at2"/>
<dbReference type="EMBL" id="CP022129">
    <property type="protein sequence ID" value="ASF46753.1"/>
    <property type="molecule type" value="Genomic_DNA"/>
</dbReference>
<dbReference type="KEGG" id="mpsy:CEK71_12080"/>
<dbReference type="Pfam" id="PF04355">
    <property type="entry name" value="BamE"/>
    <property type="match status" value="1"/>
</dbReference>
<dbReference type="PROSITE" id="PS51257">
    <property type="entry name" value="PROKAR_LIPOPROTEIN"/>
    <property type="match status" value="1"/>
</dbReference>
<reference evidence="5 7" key="2">
    <citation type="submission" date="2017-11" db="EMBL/GenBank/DDBJ databases">
        <title>Draft Genome Sequence of Methylobacter psychrotolerans Sph1T, an Obligate Methanotroph from Low-Temperature Environments.</title>
        <authorList>
            <person name="Oshkin I.Y."/>
            <person name="Miroshnikov K."/>
            <person name="Belova S.E."/>
            <person name="Korzhenkov A."/>
            <person name="Toshchakov S.V."/>
            <person name="Dedysh S.N."/>
        </authorList>
    </citation>
    <scope>NUCLEOTIDE SEQUENCE [LARGE SCALE GENOMIC DNA]</scope>
    <source>
        <strain evidence="5 7">Sph1</strain>
    </source>
</reference>
<keyword evidence="1" id="KW-0732">Signal</keyword>
<dbReference type="GO" id="GO:0019867">
    <property type="term" value="C:outer membrane"/>
    <property type="evidence" value="ECO:0007669"/>
    <property type="project" value="InterPro"/>
</dbReference>
<evidence type="ECO:0000256" key="1">
    <source>
        <dbReference type="ARBA" id="ARBA00022729"/>
    </source>
</evidence>
<dbReference type="EMBL" id="PGFZ01000019">
    <property type="protein sequence ID" value="POZ49918.1"/>
    <property type="molecule type" value="Genomic_DNA"/>
</dbReference>
<evidence type="ECO:0000313" key="4">
    <source>
        <dbReference type="EMBL" id="ASF46753.1"/>
    </source>
</evidence>
<accession>A0A1Z4BZR2</accession>
<dbReference type="Proteomes" id="UP000237423">
    <property type="component" value="Unassembled WGS sequence"/>
</dbReference>
<feature type="domain" description="Outer membrane protein assembly factor BamE" evidence="3">
    <location>
        <begin position="43"/>
        <end position="106"/>
    </location>
</feature>
<keyword evidence="6" id="KW-1185">Reference proteome</keyword>
<evidence type="ECO:0000313" key="7">
    <source>
        <dbReference type="Proteomes" id="UP000237423"/>
    </source>
</evidence>
<organism evidence="4 6">
    <name type="scientific">Methylovulum psychrotolerans</name>
    <dbReference type="NCBI Taxonomy" id="1704499"/>
    <lineage>
        <taxon>Bacteria</taxon>
        <taxon>Pseudomonadati</taxon>
        <taxon>Pseudomonadota</taxon>
        <taxon>Gammaproteobacteria</taxon>
        <taxon>Methylococcales</taxon>
        <taxon>Methylococcaceae</taxon>
        <taxon>Methylovulum</taxon>
    </lineage>
</organism>
<dbReference type="AlphaFoldDB" id="A0A1Z4BZR2"/>
<evidence type="ECO:0000256" key="2">
    <source>
        <dbReference type="ARBA" id="ARBA00023136"/>
    </source>
</evidence>
<dbReference type="InterPro" id="IPR037873">
    <property type="entry name" value="BamE-like"/>
</dbReference>
<protein>
    <submittedName>
        <fullName evidence="5">Outer membrane protein assembly factor BamE</fullName>
    </submittedName>
</protein>
<dbReference type="RefSeq" id="WP_088619625.1">
    <property type="nucleotide sequence ID" value="NZ_CP022129.1"/>
</dbReference>